<dbReference type="InterPro" id="IPR027417">
    <property type="entry name" value="P-loop_NTPase"/>
</dbReference>
<dbReference type="PATRIC" id="fig|1391654.3.peg.52"/>
<dbReference type="AlphaFoldDB" id="A0A0K1PJ10"/>
<gene>
    <name evidence="1" type="ORF">AKJ09_00045</name>
</gene>
<accession>A0A0K1PJ10</accession>
<sequence>MTPAEEATLLAQLEALEAEEKRRDRYSEWCPHKPTVKQQEFLDSTELEVLFGGAAGGGKSDALLMAALQYVDQPGYAALILRRTYADLALPGAIMARSHEWLQGTRAKWSEKEKTWTFPSGATLTFGFLDNAQDRFRYQGSELQFVGFDETTQFPEAWYRYLLSRLRRPRGSKIPLRARGATNPGGLGHAWVFNRFVKSKNPQCRFIPSKLADNPHLDVEEYRRSLSLLDEATRRQLEEGIWIQDASGLVYAKARRLQTMPGGEWAYLLGIDFGIKDATAYVVLGWRKNDRAVYIVESFKEVGTTVTQAAQRVLAYQRQYSFSQVIGDLGGMGKAFGQEFTRRYSIPIEPAQKQNKRGYIGLLNGAIERGELVILEPTNAALIKELDELPWSDDSHLKEADGFDNHLTDALLYAWRATTAFSQTVPEPETEDPLDEIRKQVAKVWKRHEEETARAAARARFDDYDIGARFDPEEY</sequence>
<dbReference type="Proteomes" id="UP000064967">
    <property type="component" value="Chromosome"/>
</dbReference>
<dbReference type="RefSeq" id="WP_146644953.1">
    <property type="nucleotide sequence ID" value="NZ_CP012333.1"/>
</dbReference>
<evidence type="ECO:0000313" key="2">
    <source>
        <dbReference type="Proteomes" id="UP000064967"/>
    </source>
</evidence>
<dbReference type="Gene3D" id="3.40.50.300">
    <property type="entry name" value="P-loop containing nucleotide triphosphate hydrolases"/>
    <property type="match status" value="1"/>
</dbReference>
<name>A0A0K1PJ10_9BACT</name>
<dbReference type="OrthoDB" id="9764628at2"/>
<dbReference type="STRING" id="1391654.AKJ09_00045"/>
<proteinExistence type="predicted"/>
<dbReference type="Gene3D" id="3.30.420.280">
    <property type="match status" value="1"/>
</dbReference>
<keyword evidence="2" id="KW-1185">Reference proteome</keyword>
<dbReference type="Pfam" id="PF03237">
    <property type="entry name" value="Terminase_6N"/>
    <property type="match status" value="1"/>
</dbReference>
<evidence type="ECO:0000313" key="1">
    <source>
        <dbReference type="EMBL" id="AKU93381.1"/>
    </source>
</evidence>
<reference evidence="1 2" key="1">
    <citation type="submission" date="2015-08" db="EMBL/GenBank/DDBJ databases">
        <authorList>
            <person name="Babu N.S."/>
            <person name="Beckwith C.J."/>
            <person name="Beseler K.G."/>
            <person name="Brison A."/>
            <person name="Carone J.V."/>
            <person name="Caskin T.P."/>
            <person name="Diamond M."/>
            <person name="Durham M.E."/>
            <person name="Foxe J.M."/>
            <person name="Go M."/>
            <person name="Henderson B.A."/>
            <person name="Jones I.B."/>
            <person name="McGettigan J.A."/>
            <person name="Micheletti S.J."/>
            <person name="Nasrallah M.E."/>
            <person name="Ortiz D."/>
            <person name="Piller C.R."/>
            <person name="Privatt S.R."/>
            <person name="Schneider S.L."/>
            <person name="Sharp S."/>
            <person name="Smith T.C."/>
            <person name="Stanton J.D."/>
            <person name="Ullery H.E."/>
            <person name="Wilson R.J."/>
            <person name="Serrano M.G."/>
            <person name="Buck G."/>
            <person name="Lee V."/>
            <person name="Wang Y."/>
            <person name="Carvalho R."/>
            <person name="Voegtly L."/>
            <person name="Shi R."/>
            <person name="Duckworth R."/>
            <person name="Johnson A."/>
            <person name="Loviza R."/>
            <person name="Walstead R."/>
            <person name="Shah Z."/>
            <person name="Kiflezghi M."/>
            <person name="Wade K."/>
            <person name="Ball S.L."/>
            <person name="Bradley K.W."/>
            <person name="Asai D.J."/>
            <person name="Bowman C.A."/>
            <person name="Russell D.A."/>
            <person name="Pope W.H."/>
            <person name="Jacobs-Sera D."/>
            <person name="Hendrix R.W."/>
            <person name="Hatfull G.F."/>
        </authorList>
    </citation>
    <scope>NUCLEOTIDE SEQUENCE [LARGE SCALE GENOMIC DNA]</scope>
    <source>
        <strain evidence="1 2">DSM 27648</strain>
    </source>
</reference>
<dbReference type="KEGG" id="llu:AKJ09_00045"/>
<dbReference type="EMBL" id="CP012333">
    <property type="protein sequence ID" value="AKU93381.1"/>
    <property type="molecule type" value="Genomic_DNA"/>
</dbReference>
<protein>
    <submittedName>
        <fullName evidence="1">Phage terminase, large subunit</fullName>
    </submittedName>
</protein>
<organism evidence="1 2">
    <name type="scientific">Labilithrix luteola</name>
    <dbReference type="NCBI Taxonomy" id="1391654"/>
    <lineage>
        <taxon>Bacteria</taxon>
        <taxon>Pseudomonadati</taxon>
        <taxon>Myxococcota</taxon>
        <taxon>Polyangia</taxon>
        <taxon>Polyangiales</taxon>
        <taxon>Labilitrichaceae</taxon>
        <taxon>Labilithrix</taxon>
    </lineage>
</organism>